<gene>
    <name evidence="2" type="ORF">H9636_00530</name>
</gene>
<evidence type="ECO:0000256" key="1">
    <source>
        <dbReference type="SAM" id="MobiDB-lite"/>
    </source>
</evidence>
<accession>A0ABR8X723</accession>
<dbReference type="Proteomes" id="UP000640930">
    <property type="component" value="Unassembled WGS sequence"/>
</dbReference>
<dbReference type="RefSeq" id="WP_191705705.1">
    <property type="nucleotide sequence ID" value="NZ_JACSQA010000001.1"/>
</dbReference>
<proteinExistence type="predicted"/>
<keyword evidence="3" id="KW-1185">Reference proteome</keyword>
<comment type="caution">
    <text evidence="2">The sequence shown here is derived from an EMBL/GenBank/DDBJ whole genome shotgun (WGS) entry which is preliminary data.</text>
</comment>
<evidence type="ECO:0000313" key="2">
    <source>
        <dbReference type="EMBL" id="MBD8025129.1"/>
    </source>
</evidence>
<name>A0ABR8X723_9BACL</name>
<sequence>MTEQKTADAQKRATQAYRERNREKTRKQSAKSAAKTFINKYSNLDKLKELKLLIDKREKELSE</sequence>
<evidence type="ECO:0000313" key="3">
    <source>
        <dbReference type="Proteomes" id="UP000640930"/>
    </source>
</evidence>
<dbReference type="EMBL" id="JACSQA010000001">
    <property type="protein sequence ID" value="MBD8025129.1"/>
    <property type="molecule type" value="Genomic_DNA"/>
</dbReference>
<feature type="compositionally biased region" description="Basic and acidic residues" evidence="1">
    <location>
        <begin position="1"/>
        <end position="22"/>
    </location>
</feature>
<reference evidence="2 3" key="1">
    <citation type="submission" date="2020-08" db="EMBL/GenBank/DDBJ databases">
        <title>A Genomic Blueprint of the Chicken Gut Microbiome.</title>
        <authorList>
            <person name="Gilroy R."/>
            <person name="Ravi A."/>
            <person name="Getino M."/>
            <person name="Pursley I."/>
            <person name="Horton D.L."/>
            <person name="Alikhan N.-F."/>
            <person name="Baker D."/>
            <person name="Gharbi K."/>
            <person name="Hall N."/>
            <person name="Watson M."/>
            <person name="Adriaenssens E.M."/>
            <person name="Foster-Nyarko E."/>
            <person name="Jarju S."/>
            <person name="Secka A."/>
            <person name="Antonio M."/>
            <person name="Oren A."/>
            <person name="Chaudhuri R."/>
            <person name="La Ragione R.M."/>
            <person name="Hildebrand F."/>
            <person name="Pallen M.J."/>
        </authorList>
    </citation>
    <scope>NUCLEOTIDE SEQUENCE [LARGE SCALE GENOMIC DNA]</scope>
    <source>
        <strain evidence="2 3">Re31</strain>
    </source>
</reference>
<organism evidence="2 3">
    <name type="scientific">Ureibacillus galli</name>
    <dbReference type="NCBI Taxonomy" id="2762222"/>
    <lineage>
        <taxon>Bacteria</taxon>
        <taxon>Bacillati</taxon>
        <taxon>Bacillota</taxon>
        <taxon>Bacilli</taxon>
        <taxon>Bacillales</taxon>
        <taxon>Caryophanaceae</taxon>
        <taxon>Ureibacillus</taxon>
    </lineage>
</organism>
<protein>
    <recommendedName>
        <fullName evidence="4">BZIP domain-containing protein</fullName>
    </recommendedName>
</protein>
<evidence type="ECO:0008006" key="4">
    <source>
        <dbReference type="Google" id="ProtNLM"/>
    </source>
</evidence>
<feature type="region of interest" description="Disordered" evidence="1">
    <location>
        <begin position="1"/>
        <end position="33"/>
    </location>
</feature>